<sequence length="62" mass="7035">MFSLFYLIFPFTFDATALLPALVHPNHIADLCSWDSLVCRLAVAPTVLGNHKLICRNRASFW</sequence>
<reference evidence="1 2" key="1">
    <citation type="submission" date="2018-10" db="EMBL/GenBank/DDBJ databases">
        <title>Whole Genome of Vibrio owensii strain 170502, isolated from Acute Hepatopancreatic Necrosis Disease (AHPND) shrimp.</title>
        <authorList>
            <person name="Yan M."/>
            <person name="Wang X."/>
            <person name="Wang Y."/>
        </authorList>
    </citation>
    <scope>NUCLEOTIDE SEQUENCE [LARGE SCALE GENOMIC DNA]</scope>
    <source>
        <strain evidence="1 2">1700302</strain>
    </source>
</reference>
<accession>A0ABN5QFZ5</accession>
<evidence type="ECO:0008006" key="3">
    <source>
        <dbReference type="Google" id="ProtNLM"/>
    </source>
</evidence>
<gene>
    <name evidence="1" type="ORF">D0812_25210</name>
</gene>
<proteinExistence type="predicted"/>
<name>A0ABN5QFZ5_9VIBR</name>
<dbReference type="EMBL" id="CP033138">
    <property type="protein sequence ID" value="AYO17654.1"/>
    <property type="molecule type" value="Genomic_DNA"/>
</dbReference>
<organism evidence="1 2">
    <name type="scientific">Vibrio owensii</name>
    <dbReference type="NCBI Taxonomy" id="696485"/>
    <lineage>
        <taxon>Bacteria</taxon>
        <taxon>Pseudomonadati</taxon>
        <taxon>Pseudomonadota</taxon>
        <taxon>Gammaproteobacteria</taxon>
        <taxon>Vibrionales</taxon>
        <taxon>Vibrionaceae</taxon>
        <taxon>Vibrio</taxon>
    </lineage>
</organism>
<evidence type="ECO:0000313" key="1">
    <source>
        <dbReference type="EMBL" id="AYO17654.1"/>
    </source>
</evidence>
<dbReference type="Proteomes" id="UP000272136">
    <property type="component" value="Chromosome 2"/>
</dbReference>
<protein>
    <recommendedName>
        <fullName evidence="3">Secreted protein</fullName>
    </recommendedName>
</protein>
<evidence type="ECO:0000313" key="2">
    <source>
        <dbReference type="Proteomes" id="UP000272136"/>
    </source>
</evidence>
<keyword evidence="2" id="KW-1185">Reference proteome</keyword>